<evidence type="ECO:0000313" key="2">
    <source>
        <dbReference type="Proteomes" id="UP000035037"/>
    </source>
</evidence>
<accession>A0A0G8AZW1</accession>
<dbReference type="PATRIC" id="fig|1608419.3.peg.916"/>
<reference evidence="1 2" key="1">
    <citation type="submission" date="2015-02" db="EMBL/GenBank/DDBJ databases">
        <authorList>
            <person name="Slaby B."/>
            <person name="Hentschel U."/>
        </authorList>
    </citation>
    <scope>NUCLEOTIDE SEQUENCE [LARGE SCALE GENOMIC DNA]</scope>
    <source>
        <strain evidence="1">15L</strain>
    </source>
</reference>
<dbReference type="Proteomes" id="UP000035037">
    <property type="component" value="Unassembled WGS sequence"/>
</dbReference>
<gene>
    <name evidence="1" type="ORF">TQ37_00950</name>
</gene>
<comment type="caution">
    <text evidence="1">The sequence shown here is derived from an EMBL/GenBank/DDBJ whole genome shotgun (WGS) entry which is preliminary data.</text>
</comment>
<evidence type="ECO:0000313" key="1">
    <source>
        <dbReference type="EMBL" id="KKZ14518.1"/>
    </source>
</evidence>
<dbReference type="InterPro" id="IPR022203">
    <property type="entry name" value="DUF3727"/>
</dbReference>
<sequence length="184" mass="19591">MDRPWDEDSTAAATVMATDAAGRILHCFVEQSIRIHDKDYGLLSPVDTPAHLCRWPADPDADPELIADPHQYPQVLDDLDMALQEQELCLVRSAGVLTVAGELDNADPDGVEAPTEDDDPDTYVLLAGVCHGGTEFGLYGSMDPCFLLARLGPGAAELLTPDALAKLQPLVEEALLAAGGEVCP</sequence>
<organism evidence="1 2">
    <name type="scientific">Candidatus Synechococcus spongiarum 15L</name>
    <dbReference type="NCBI Taxonomy" id="1608419"/>
    <lineage>
        <taxon>Bacteria</taxon>
        <taxon>Bacillati</taxon>
        <taxon>Cyanobacteriota</taxon>
        <taxon>Cyanophyceae</taxon>
        <taxon>Synechococcales</taxon>
        <taxon>Synechococcaceae</taxon>
        <taxon>Synechococcus</taxon>
    </lineage>
</organism>
<proteinExistence type="predicted"/>
<name>A0A0G8AZW1_9SYNE</name>
<dbReference type="AlphaFoldDB" id="A0A0G8AZW1"/>
<dbReference type="EMBL" id="JYFQ01000018">
    <property type="protein sequence ID" value="KKZ14518.1"/>
    <property type="molecule type" value="Genomic_DNA"/>
</dbReference>
<dbReference type="Pfam" id="PF12527">
    <property type="entry name" value="DUF3727"/>
    <property type="match status" value="1"/>
</dbReference>
<evidence type="ECO:0008006" key="3">
    <source>
        <dbReference type="Google" id="ProtNLM"/>
    </source>
</evidence>
<protein>
    <recommendedName>
        <fullName evidence="3">DUF3727 domain-containing protein</fullName>
    </recommendedName>
</protein>
<reference evidence="1 2" key="2">
    <citation type="submission" date="2015-05" db="EMBL/GenBank/DDBJ databases">
        <title>Lifestyle Evolution in Cyanobacterial Symbionts of Sponges.</title>
        <authorList>
            <person name="Burgsdorf I."/>
            <person name="Slaby B.M."/>
            <person name="Handley K.M."/>
            <person name="Haber M."/>
            <person name="Blom J."/>
            <person name="Marshall C.W."/>
            <person name="Gilbert J.A."/>
            <person name="Hentschel U."/>
            <person name="Steindler L."/>
        </authorList>
    </citation>
    <scope>NUCLEOTIDE SEQUENCE [LARGE SCALE GENOMIC DNA]</scope>
    <source>
        <strain evidence="1">15L</strain>
    </source>
</reference>